<dbReference type="EMBL" id="VFIA01000001">
    <property type="protein sequence ID" value="MBC3789687.1"/>
    <property type="molecule type" value="Genomic_DNA"/>
</dbReference>
<sequence length="212" mass="22946">MQLLVIGATGGTGRQAVSQALNRGHYVTALVRDPGKLTIQHDNLTVLEGDVLKPETLLPAVRRQDVVICSLGGKPGQPDRSVADGTKNLIAVMQQLDIRRLLVVSSFGVGTSYVDAPLFSKLFLKTFLSGPIAEKEVQEQAVRESGLDWIVARPTRLTDDAATGQYRVAEHVKLPAFSMPRISRADVATFLLDQLTNDRYLGRALTITGAKG</sequence>
<gene>
    <name evidence="2" type="ORF">FH603_169</name>
</gene>
<dbReference type="RefSeq" id="WP_186735067.1">
    <property type="nucleotide sequence ID" value="NZ_VFIA01000001.1"/>
</dbReference>
<evidence type="ECO:0000313" key="3">
    <source>
        <dbReference type="Proteomes" id="UP000700732"/>
    </source>
</evidence>
<evidence type="ECO:0000259" key="1">
    <source>
        <dbReference type="Pfam" id="PF13460"/>
    </source>
</evidence>
<evidence type="ECO:0000313" key="2">
    <source>
        <dbReference type="EMBL" id="MBC3789687.1"/>
    </source>
</evidence>
<dbReference type="InterPro" id="IPR036291">
    <property type="entry name" value="NAD(P)-bd_dom_sf"/>
</dbReference>
<dbReference type="Gene3D" id="3.40.50.720">
    <property type="entry name" value="NAD(P)-binding Rossmann-like Domain"/>
    <property type="match status" value="1"/>
</dbReference>
<organism evidence="2 3">
    <name type="scientific">Spirosoma utsteinense</name>
    <dbReference type="NCBI Taxonomy" id="2585773"/>
    <lineage>
        <taxon>Bacteria</taxon>
        <taxon>Pseudomonadati</taxon>
        <taxon>Bacteroidota</taxon>
        <taxon>Cytophagia</taxon>
        <taxon>Cytophagales</taxon>
        <taxon>Cytophagaceae</taxon>
        <taxon>Spirosoma</taxon>
    </lineage>
</organism>
<dbReference type="Proteomes" id="UP000700732">
    <property type="component" value="Unassembled WGS sequence"/>
</dbReference>
<protein>
    <submittedName>
        <fullName evidence="2">NADH-flavin reductase</fullName>
    </submittedName>
</protein>
<dbReference type="PANTHER" id="PTHR15020">
    <property type="entry name" value="FLAVIN REDUCTASE-RELATED"/>
    <property type="match status" value="1"/>
</dbReference>
<proteinExistence type="predicted"/>
<comment type="caution">
    <text evidence="2">The sequence shown here is derived from an EMBL/GenBank/DDBJ whole genome shotgun (WGS) entry which is preliminary data.</text>
</comment>
<keyword evidence="3" id="KW-1185">Reference proteome</keyword>
<reference evidence="2 3" key="1">
    <citation type="submission" date="2019-06" db="EMBL/GenBank/DDBJ databases">
        <title>Spirosoma utsteinense sp. nov. isolated from Antarctic ice-free soils.</title>
        <authorList>
            <person name="Tahon G."/>
        </authorList>
    </citation>
    <scope>NUCLEOTIDE SEQUENCE [LARGE SCALE GENOMIC DNA]</scope>
    <source>
        <strain evidence="2 3">LMG 31447</strain>
    </source>
</reference>
<feature type="domain" description="NAD(P)-binding" evidence="1">
    <location>
        <begin position="7"/>
        <end position="197"/>
    </location>
</feature>
<name>A0ABR6W1A9_9BACT</name>
<dbReference type="SUPFAM" id="SSF51735">
    <property type="entry name" value="NAD(P)-binding Rossmann-fold domains"/>
    <property type="match status" value="1"/>
</dbReference>
<dbReference type="InterPro" id="IPR016040">
    <property type="entry name" value="NAD(P)-bd_dom"/>
</dbReference>
<accession>A0ABR6W1A9</accession>
<dbReference type="PANTHER" id="PTHR15020:SF50">
    <property type="entry name" value="UPF0659 PROTEIN YMR090W"/>
    <property type="match status" value="1"/>
</dbReference>
<dbReference type="CDD" id="cd05244">
    <property type="entry name" value="BVR-B_like_SDR_a"/>
    <property type="match status" value="1"/>
</dbReference>
<dbReference type="Pfam" id="PF13460">
    <property type="entry name" value="NAD_binding_10"/>
    <property type="match status" value="1"/>
</dbReference>